<feature type="domain" description="Thymidylate kinase-like" evidence="11">
    <location>
        <begin position="67"/>
        <end position="244"/>
    </location>
</feature>
<dbReference type="STRING" id="418985.A0A1V9XDP3"/>
<evidence type="ECO:0000256" key="1">
    <source>
        <dbReference type="ARBA" id="ARBA00004992"/>
    </source>
</evidence>
<dbReference type="AlphaFoldDB" id="A0A1V9XDP3"/>
<dbReference type="PANTHER" id="PTHR10344:SF1">
    <property type="entry name" value="THYMIDYLATE KINASE"/>
    <property type="match status" value="1"/>
</dbReference>
<evidence type="ECO:0000256" key="6">
    <source>
        <dbReference type="ARBA" id="ARBA00022727"/>
    </source>
</evidence>
<evidence type="ECO:0000256" key="2">
    <source>
        <dbReference type="ARBA" id="ARBA00009776"/>
    </source>
</evidence>
<reference evidence="12 13" key="1">
    <citation type="journal article" date="2017" name="Gigascience">
        <title>Draft genome of the honey bee ectoparasitic mite, Tropilaelaps mercedesae, is shaped by the parasitic life history.</title>
        <authorList>
            <person name="Dong X."/>
            <person name="Armstrong S.D."/>
            <person name="Xia D."/>
            <person name="Makepeace B.L."/>
            <person name="Darby A.C."/>
            <person name="Kadowaki T."/>
        </authorList>
    </citation>
    <scope>NUCLEOTIDE SEQUENCE [LARGE SCALE GENOMIC DNA]</scope>
    <source>
        <strain evidence="12">Wuxi-XJTLU</strain>
    </source>
</reference>
<dbReference type="Gene3D" id="3.40.50.300">
    <property type="entry name" value="P-loop containing nucleotide triphosphate hydrolases"/>
    <property type="match status" value="1"/>
</dbReference>
<evidence type="ECO:0000313" key="13">
    <source>
        <dbReference type="Proteomes" id="UP000192247"/>
    </source>
</evidence>
<dbReference type="PROSITE" id="PS01331">
    <property type="entry name" value="THYMIDYLATE_KINASE"/>
    <property type="match status" value="1"/>
</dbReference>
<dbReference type="FunCoup" id="A0A1V9XDP3">
    <property type="interactions" value="1367"/>
</dbReference>
<name>A0A1V9XDP3_9ACAR</name>
<dbReference type="SUPFAM" id="SSF52540">
    <property type="entry name" value="P-loop containing nucleoside triphosphate hydrolases"/>
    <property type="match status" value="1"/>
</dbReference>
<dbReference type="InParanoid" id="A0A1V9XDP3"/>
<dbReference type="OrthoDB" id="425602at2759"/>
<dbReference type="GO" id="GO:0005739">
    <property type="term" value="C:mitochondrion"/>
    <property type="evidence" value="ECO:0007669"/>
    <property type="project" value="TreeGrafter"/>
</dbReference>
<feature type="chain" id="PRO_5012076875" description="Thymidylate kinase" evidence="10">
    <location>
        <begin position="31"/>
        <end position="266"/>
    </location>
</feature>
<dbReference type="GO" id="GO:0005829">
    <property type="term" value="C:cytosol"/>
    <property type="evidence" value="ECO:0007669"/>
    <property type="project" value="TreeGrafter"/>
</dbReference>
<dbReference type="Proteomes" id="UP000192247">
    <property type="component" value="Unassembled WGS sequence"/>
</dbReference>
<keyword evidence="8 12" id="KW-0418">Kinase</keyword>
<dbReference type="GO" id="GO:0005524">
    <property type="term" value="F:ATP binding"/>
    <property type="evidence" value="ECO:0007669"/>
    <property type="project" value="UniProtKB-KW"/>
</dbReference>
<keyword evidence="9" id="KW-0067">ATP-binding</keyword>
<keyword evidence="6" id="KW-0545">Nucleotide biosynthesis</keyword>
<dbReference type="FunFam" id="3.40.50.300:FF:000679">
    <property type="entry name" value="Thymidylate kinase"/>
    <property type="match status" value="1"/>
</dbReference>
<keyword evidence="13" id="KW-1185">Reference proteome</keyword>
<keyword evidence="10" id="KW-0732">Signal</keyword>
<evidence type="ECO:0000256" key="3">
    <source>
        <dbReference type="ARBA" id="ARBA00012980"/>
    </source>
</evidence>
<organism evidence="12 13">
    <name type="scientific">Tropilaelaps mercedesae</name>
    <dbReference type="NCBI Taxonomy" id="418985"/>
    <lineage>
        <taxon>Eukaryota</taxon>
        <taxon>Metazoa</taxon>
        <taxon>Ecdysozoa</taxon>
        <taxon>Arthropoda</taxon>
        <taxon>Chelicerata</taxon>
        <taxon>Arachnida</taxon>
        <taxon>Acari</taxon>
        <taxon>Parasitiformes</taxon>
        <taxon>Mesostigmata</taxon>
        <taxon>Gamasina</taxon>
        <taxon>Dermanyssoidea</taxon>
        <taxon>Laelapidae</taxon>
        <taxon>Tropilaelaps</taxon>
    </lineage>
</organism>
<dbReference type="InterPro" id="IPR018095">
    <property type="entry name" value="Thymidylate_kin_CS"/>
</dbReference>
<dbReference type="GO" id="GO:0006227">
    <property type="term" value="P:dUDP biosynthetic process"/>
    <property type="evidence" value="ECO:0007669"/>
    <property type="project" value="TreeGrafter"/>
</dbReference>
<dbReference type="InterPro" id="IPR039430">
    <property type="entry name" value="Thymidylate_kin-like_dom"/>
</dbReference>
<keyword evidence="7" id="KW-0547">Nucleotide-binding</keyword>
<evidence type="ECO:0000256" key="5">
    <source>
        <dbReference type="ARBA" id="ARBA00022679"/>
    </source>
</evidence>
<dbReference type="GO" id="GO:0006235">
    <property type="term" value="P:dTTP biosynthetic process"/>
    <property type="evidence" value="ECO:0007669"/>
    <property type="project" value="TreeGrafter"/>
</dbReference>
<dbReference type="InterPro" id="IPR027417">
    <property type="entry name" value="P-loop_NTPase"/>
</dbReference>
<accession>A0A1V9XDP3</accession>
<dbReference type="CDD" id="cd01672">
    <property type="entry name" value="TMPK"/>
    <property type="match status" value="1"/>
</dbReference>
<dbReference type="Pfam" id="PF02223">
    <property type="entry name" value="Thymidylate_kin"/>
    <property type="match status" value="1"/>
</dbReference>
<evidence type="ECO:0000259" key="11">
    <source>
        <dbReference type="Pfam" id="PF02223"/>
    </source>
</evidence>
<comment type="caution">
    <text evidence="12">The sequence shown here is derived from an EMBL/GenBank/DDBJ whole genome shotgun (WGS) entry which is preliminary data.</text>
</comment>
<keyword evidence="5" id="KW-0808">Transferase</keyword>
<evidence type="ECO:0000256" key="9">
    <source>
        <dbReference type="ARBA" id="ARBA00022840"/>
    </source>
</evidence>
<comment type="similarity">
    <text evidence="2">Belongs to the thymidylate kinase family.</text>
</comment>
<dbReference type="EC" id="2.7.4.9" evidence="3"/>
<sequence>MVKPGRKFNAVRVSGAVLVCFVLCQFSSRARPVADDSRTGQQALNLLLVGRKMCSNDVSTRGALIVLEGLDRTGKSTQTMRLVEELEKRGKHAEAWRFPDRSTPLGKVIGEYLQKTKDLDDRAIHLLFSANRWEKRAEMMNKLSQGITLVVDRYAFSGVAFSSAKAGLPLEWCRQPDVGLPKPDLVVFLYADIDVLKTRGGYGLERYENETFQRAVANRYAELQDETWVRIDATAEPEHIAKDILSAVERSTKHLSDDVGKLWSDL</sequence>
<dbReference type="HAMAP" id="MF_00165">
    <property type="entry name" value="Thymidylate_kinase"/>
    <property type="match status" value="1"/>
</dbReference>
<proteinExistence type="inferred from homology"/>
<evidence type="ECO:0000313" key="12">
    <source>
        <dbReference type="EMBL" id="OQR71462.1"/>
    </source>
</evidence>
<comment type="pathway">
    <text evidence="1">Pyrimidine metabolism; dTTP biosynthesis.</text>
</comment>
<dbReference type="InterPro" id="IPR018094">
    <property type="entry name" value="Thymidylate_kinase"/>
</dbReference>
<dbReference type="GO" id="GO:0005634">
    <property type="term" value="C:nucleus"/>
    <property type="evidence" value="ECO:0007669"/>
    <property type="project" value="TreeGrafter"/>
</dbReference>
<evidence type="ECO:0000256" key="4">
    <source>
        <dbReference type="ARBA" id="ARBA00017144"/>
    </source>
</evidence>
<evidence type="ECO:0000256" key="10">
    <source>
        <dbReference type="SAM" id="SignalP"/>
    </source>
</evidence>
<dbReference type="GO" id="GO:0006233">
    <property type="term" value="P:dTDP biosynthetic process"/>
    <property type="evidence" value="ECO:0007669"/>
    <property type="project" value="InterPro"/>
</dbReference>
<feature type="signal peptide" evidence="10">
    <location>
        <begin position="1"/>
        <end position="30"/>
    </location>
</feature>
<protein>
    <recommendedName>
        <fullName evidence="4">Thymidylate kinase</fullName>
        <ecNumber evidence="3">2.7.4.9</ecNumber>
    </recommendedName>
</protein>
<evidence type="ECO:0000256" key="7">
    <source>
        <dbReference type="ARBA" id="ARBA00022741"/>
    </source>
</evidence>
<dbReference type="EMBL" id="MNPL01014534">
    <property type="protein sequence ID" value="OQR71462.1"/>
    <property type="molecule type" value="Genomic_DNA"/>
</dbReference>
<dbReference type="PANTHER" id="PTHR10344">
    <property type="entry name" value="THYMIDYLATE KINASE"/>
    <property type="match status" value="1"/>
</dbReference>
<dbReference type="GO" id="GO:0004550">
    <property type="term" value="F:nucleoside diphosphate kinase activity"/>
    <property type="evidence" value="ECO:0007669"/>
    <property type="project" value="TreeGrafter"/>
</dbReference>
<evidence type="ECO:0000256" key="8">
    <source>
        <dbReference type="ARBA" id="ARBA00022777"/>
    </source>
</evidence>
<dbReference type="GO" id="GO:0004798">
    <property type="term" value="F:dTMP kinase activity"/>
    <property type="evidence" value="ECO:0007669"/>
    <property type="project" value="UniProtKB-EC"/>
</dbReference>
<gene>
    <name evidence="12" type="ORF">BIW11_10980</name>
</gene>
<dbReference type="NCBIfam" id="TIGR00041">
    <property type="entry name" value="DTMP_kinase"/>
    <property type="match status" value="1"/>
</dbReference>